<reference evidence="17 18" key="1">
    <citation type="submission" date="2017-01" db="EMBL/GenBank/DDBJ databases">
        <authorList>
            <person name="Mah S.A."/>
            <person name="Swanson W.J."/>
            <person name="Moy G.W."/>
            <person name="Vacquier V.D."/>
        </authorList>
    </citation>
    <scope>NUCLEOTIDE SEQUENCE [LARGE SCALE GENOMIC DNA]</scope>
    <source>
        <strain evidence="17 18">DSM 7027</strain>
    </source>
</reference>
<evidence type="ECO:0000256" key="10">
    <source>
        <dbReference type="ARBA" id="ARBA00022777"/>
    </source>
</evidence>
<evidence type="ECO:0000256" key="13">
    <source>
        <dbReference type="ARBA" id="ARBA00022993"/>
    </source>
</evidence>
<keyword evidence="9 16" id="KW-0547">Nucleotide-binding</keyword>
<feature type="binding site" evidence="16">
    <location>
        <position position="95"/>
    </location>
    <ligand>
        <name>substrate</name>
    </ligand>
</feature>
<evidence type="ECO:0000256" key="1">
    <source>
        <dbReference type="ARBA" id="ARBA00001206"/>
    </source>
</evidence>
<feature type="active site" description="Proton acceptor" evidence="16">
    <location>
        <position position="104"/>
    </location>
</feature>
<dbReference type="GO" id="GO:0005524">
    <property type="term" value="F:ATP binding"/>
    <property type="evidence" value="ECO:0007669"/>
    <property type="project" value="UniProtKB-UniRule"/>
</dbReference>
<evidence type="ECO:0000256" key="11">
    <source>
        <dbReference type="ARBA" id="ARBA00022840"/>
    </source>
</evidence>
<evidence type="ECO:0000256" key="4">
    <source>
        <dbReference type="ARBA" id="ARBA00005225"/>
    </source>
</evidence>
<dbReference type="EMBL" id="FTMN01000009">
    <property type="protein sequence ID" value="SIQ81905.1"/>
    <property type="molecule type" value="Genomic_DNA"/>
</dbReference>
<evidence type="ECO:0000256" key="9">
    <source>
        <dbReference type="ARBA" id="ARBA00022741"/>
    </source>
</evidence>
<dbReference type="GO" id="GO:0015937">
    <property type="term" value="P:coenzyme A biosynthetic process"/>
    <property type="evidence" value="ECO:0007669"/>
    <property type="project" value="UniProtKB-UniRule"/>
</dbReference>
<evidence type="ECO:0000256" key="7">
    <source>
        <dbReference type="ARBA" id="ARBA00022490"/>
    </source>
</evidence>
<feature type="binding site" evidence="16">
    <location>
        <begin position="11"/>
        <end position="18"/>
    </location>
    <ligand>
        <name>ATP</name>
        <dbReference type="ChEBI" id="CHEBI:30616"/>
    </ligand>
</feature>
<feature type="binding site" evidence="16">
    <location>
        <begin position="102"/>
        <end position="105"/>
    </location>
    <ligand>
        <name>substrate</name>
    </ligand>
</feature>
<evidence type="ECO:0000256" key="2">
    <source>
        <dbReference type="ARBA" id="ARBA00001958"/>
    </source>
</evidence>
<comment type="similarity">
    <text evidence="14 16">Belongs to the type III pantothenate kinase family.</text>
</comment>
<dbReference type="EC" id="2.7.1.33" evidence="6 16"/>
<evidence type="ECO:0000256" key="6">
    <source>
        <dbReference type="ARBA" id="ARBA00012102"/>
    </source>
</evidence>
<sequence>MSVSTSRLELDAGNTFIKWRLRQAGVTLQSGRWLTAEFNADCLRQCAHSPASVWLGSVAGAALNQRLAAAVRECWGVELQQAFTQAQCAGVSNSYSDPSRMGVDRWLAMLAAWQHTRGACCVVDAGSAITVDVLDDRGEHQGGYILPGLRLMQTSLLGRTAEIKVEDALERVALSPGRSTEEAVSHGAHLLMLALAERVDKGLPGQKGSLPVLVTGGDAEALLPYLSQAQHHPDLVLDGLQWTLG</sequence>
<evidence type="ECO:0000256" key="14">
    <source>
        <dbReference type="ARBA" id="ARBA00038036"/>
    </source>
</evidence>
<evidence type="ECO:0000313" key="18">
    <source>
        <dbReference type="Proteomes" id="UP000186895"/>
    </source>
</evidence>
<dbReference type="NCBIfam" id="TIGR00671">
    <property type="entry name" value="baf"/>
    <property type="match status" value="1"/>
</dbReference>
<keyword evidence="7 16" id="KW-0963">Cytoplasm</keyword>
<dbReference type="Pfam" id="PF03309">
    <property type="entry name" value="Pan_kinase"/>
    <property type="match status" value="1"/>
</dbReference>
<dbReference type="Gene3D" id="3.30.420.40">
    <property type="match status" value="2"/>
</dbReference>
<comment type="subunit">
    <text evidence="5 16">Homodimer.</text>
</comment>
<comment type="function">
    <text evidence="16">Catalyzes the phosphorylation of pantothenate (Pan), the first step in CoA biosynthesis.</text>
</comment>
<dbReference type="GO" id="GO:0004594">
    <property type="term" value="F:pantothenate kinase activity"/>
    <property type="evidence" value="ECO:0007669"/>
    <property type="project" value="UniProtKB-UniRule"/>
</dbReference>
<evidence type="ECO:0000256" key="5">
    <source>
        <dbReference type="ARBA" id="ARBA00011738"/>
    </source>
</evidence>
<keyword evidence="13 16" id="KW-0173">Coenzyme A biosynthesis</keyword>
<keyword evidence="11 16" id="KW-0067">ATP-binding</keyword>
<dbReference type="Proteomes" id="UP000186895">
    <property type="component" value="Unassembled WGS sequence"/>
</dbReference>
<feature type="binding site" evidence="16">
    <location>
        <position position="180"/>
    </location>
    <ligand>
        <name>substrate</name>
    </ligand>
</feature>
<feature type="binding site" evidence="16">
    <location>
        <position position="127"/>
    </location>
    <ligand>
        <name>ATP</name>
        <dbReference type="ChEBI" id="CHEBI:30616"/>
    </ligand>
</feature>
<evidence type="ECO:0000313" key="17">
    <source>
        <dbReference type="EMBL" id="SIQ81905.1"/>
    </source>
</evidence>
<comment type="cofactor">
    <cofactor evidence="16">
        <name>NH4(+)</name>
        <dbReference type="ChEBI" id="CHEBI:28938"/>
    </cofactor>
    <cofactor evidence="16">
        <name>K(+)</name>
        <dbReference type="ChEBI" id="CHEBI:29103"/>
    </cofactor>
    <text evidence="16">A monovalent cation. Ammonium or potassium.</text>
</comment>
<comment type="pathway">
    <text evidence="4 16">Cofactor biosynthesis; coenzyme A biosynthesis; CoA from (R)-pantothenate: step 1/5.</text>
</comment>
<dbReference type="InterPro" id="IPR004619">
    <property type="entry name" value="Type_III_PanK"/>
</dbReference>
<evidence type="ECO:0000256" key="8">
    <source>
        <dbReference type="ARBA" id="ARBA00022679"/>
    </source>
</evidence>
<dbReference type="GO" id="GO:0005737">
    <property type="term" value="C:cytoplasm"/>
    <property type="evidence" value="ECO:0007669"/>
    <property type="project" value="UniProtKB-SubCell"/>
</dbReference>
<keyword evidence="12 16" id="KW-0630">Potassium</keyword>
<comment type="subcellular location">
    <subcellularLocation>
        <location evidence="3 16">Cytoplasm</location>
    </subcellularLocation>
</comment>
<dbReference type="InterPro" id="IPR043129">
    <property type="entry name" value="ATPase_NBD"/>
</dbReference>
<evidence type="ECO:0000256" key="12">
    <source>
        <dbReference type="ARBA" id="ARBA00022958"/>
    </source>
</evidence>
<dbReference type="GO" id="GO:0046872">
    <property type="term" value="F:metal ion binding"/>
    <property type="evidence" value="ECO:0007669"/>
    <property type="project" value="UniProtKB-KW"/>
</dbReference>
<dbReference type="UniPathway" id="UPA00241">
    <property type="reaction ID" value="UER00352"/>
</dbReference>
<keyword evidence="18" id="KW-1185">Reference proteome</keyword>
<evidence type="ECO:0000256" key="3">
    <source>
        <dbReference type="ARBA" id="ARBA00004496"/>
    </source>
</evidence>
<dbReference type="AlphaFoldDB" id="A0A1N6VVW8"/>
<keyword evidence="16" id="KW-0479">Metal-binding</keyword>
<gene>
    <name evidence="16" type="primary">coaX</name>
    <name evidence="17" type="ORF">SAMN05421647_109153</name>
</gene>
<name>A0A1N6VVW8_9GAMM</name>
<dbReference type="CDD" id="cd24015">
    <property type="entry name" value="ASKHA_NBD_PanK-III"/>
    <property type="match status" value="1"/>
</dbReference>
<dbReference type="STRING" id="49186.SAMN05421647_109153"/>
<dbReference type="SUPFAM" id="SSF53067">
    <property type="entry name" value="Actin-like ATPase domain"/>
    <property type="match status" value="2"/>
</dbReference>
<comment type="cofactor">
    <cofactor evidence="2">
        <name>K(+)</name>
        <dbReference type="ChEBI" id="CHEBI:29103"/>
    </cofactor>
</comment>
<feature type="binding site" evidence="16">
    <location>
        <position position="124"/>
    </location>
    <ligand>
        <name>K(+)</name>
        <dbReference type="ChEBI" id="CHEBI:29103"/>
    </ligand>
</feature>
<dbReference type="PANTHER" id="PTHR34265:SF1">
    <property type="entry name" value="TYPE III PANTOTHENATE KINASE"/>
    <property type="match status" value="1"/>
</dbReference>
<organism evidence="17 18">
    <name type="scientific">Marinobacterium stanieri</name>
    <dbReference type="NCBI Taxonomy" id="49186"/>
    <lineage>
        <taxon>Bacteria</taxon>
        <taxon>Pseudomonadati</taxon>
        <taxon>Pseudomonadota</taxon>
        <taxon>Gammaproteobacteria</taxon>
        <taxon>Oceanospirillales</taxon>
        <taxon>Oceanospirillaceae</taxon>
        <taxon>Marinobacterium</taxon>
    </lineage>
</organism>
<keyword evidence="10 16" id="KW-0418">Kinase</keyword>
<keyword evidence="8 16" id="KW-0808">Transferase</keyword>
<proteinExistence type="inferred from homology"/>
<dbReference type="PANTHER" id="PTHR34265">
    <property type="entry name" value="TYPE III PANTOTHENATE KINASE"/>
    <property type="match status" value="1"/>
</dbReference>
<accession>A0A1N6VVW8</accession>
<dbReference type="eggNOG" id="COG1521">
    <property type="taxonomic scope" value="Bacteria"/>
</dbReference>
<comment type="catalytic activity">
    <reaction evidence="1 16">
        <text>(R)-pantothenate + ATP = (R)-4'-phosphopantothenate + ADP + H(+)</text>
        <dbReference type="Rhea" id="RHEA:16373"/>
        <dbReference type="ChEBI" id="CHEBI:10986"/>
        <dbReference type="ChEBI" id="CHEBI:15378"/>
        <dbReference type="ChEBI" id="CHEBI:29032"/>
        <dbReference type="ChEBI" id="CHEBI:30616"/>
        <dbReference type="ChEBI" id="CHEBI:456216"/>
        <dbReference type="EC" id="2.7.1.33"/>
    </reaction>
</comment>
<dbReference type="RefSeq" id="WP_076464939.1">
    <property type="nucleotide sequence ID" value="NZ_FTMN01000009.1"/>
</dbReference>
<dbReference type="HAMAP" id="MF_01274">
    <property type="entry name" value="Pantothen_kinase_3"/>
    <property type="match status" value="1"/>
</dbReference>
<protein>
    <recommendedName>
        <fullName evidence="15 16">Type III pantothenate kinase</fullName>
        <ecNumber evidence="6 16">2.7.1.33</ecNumber>
    </recommendedName>
    <alternativeName>
        <fullName evidence="16">PanK-III</fullName>
    </alternativeName>
    <alternativeName>
        <fullName evidence="16">Pantothenic acid kinase</fullName>
    </alternativeName>
</protein>
<evidence type="ECO:0000256" key="15">
    <source>
        <dbReference type="ARBA" id="ARBA00040883"/>
    </source>
</evidence>
<evidence type="ECO:0000256" key="16">
    <source>
        <dbReference type="HAMAP-Rule" id="MF_01274"/>
    </source>
</evidence>